<dbReference type="Proteomes" id="UP000198211">
    <property type="component" value="Unassembled WGS sequence"/>
</dbReference>
<dbReference type="EMBL" id="NBNE01018246">
    <property type="protein sequence ID" value="OWY92357.1"/>
    <property type="molecule type" value="Genomic_DNA"/>
</dbReference>
<comment type="caution">
    <text evidence="1">The sequence shown here is derived from an EMBL/GenBank/DDBJ whole genome shotgun (WGS) entry which is preliminary data.</text>
</comment>
<protein>
    <submittedName>
        <fullName evidence="1">Uncharacterized protein</fullName>
    </submittedName>
</protein>
<reference evidence="2" key="1">
    <citation type="submission" date="2017-03" db="EMBL/GenBank/DDBJ databases">
        <title>Phytopthora megakarya and P. palmivora, two closely related causual agents of cacao black pod achieved similar genome size and gene model numbers by different mechanisms.</title>
        <authorList>
            <person name="Ali S."/>
            <person name="Shao J."/>
            <person name="Larry D.J."/>
            <person name="Kronmiller B."/>
            <person name="Shen D."/>
            <person name="Strem M.D."/>
            <person name="Melnick R.L."/>
            <person name="Guiltinan M.J."/>
            <person name="Tyler B.M."/>
            <person name="Meinhardt L.W."/>
            <person name="Bailey B.A."/>
        </authorList>
    </citation>
    <scope>NUCLEOTIDE SEQUENCE [LARGE SCALE GENOMIC DNA]</scope>
    <source>
        <strain evidence="2">zdho120</strain>
    </source>
</reference>
<sequence length="107" mass="11689">MLQFDCSTKVIHQATTENELTDTRLLRSNSAFSTRNTEERTVGSVFEKLTSVFNVNTAIWGTVTSYCSRLENGAGRSPTGAAGLTRDNAPFVILVARDFDANSLILV</sequence>
<evidence type="ECO:0000313" key="1">
    <source>
        <dbReference type="EMBL" id="OWY92357.1"/>
    </source>
</evidence>
<organism evidence="1 2">
    <name type="scientific">Phytophthora megakarya</name>
    <dbReference type="NCBI Taxonomy" id="4795"/>
    <lineage>
        <taxon>Eukaryota</taxon>
        <taxon>Sar</taxon>
        <taxon>Stramenopiles</taxon>
        <taxon>Oomycota</taxon>
        <taxon>Peronosporomycetes</taxon>
        <taxon>Peronosporales</taxon>
        <taxon>Peronosporaceae</taxon>
        <taxon>Phytophthora</taxon>
    </lineage>
</organism>
<dbReference type="AlphaFoldDB" id="A0A225UGL8"/>
<gene>
    <name evidence="1" type="ORF">PHMEG_00038679</name>
</gene>
<accession>A0A225UGL8</accession>
<name>A0A225UGL8_9STRA</name>
<keyword evidence="2" id="KW-1185">Reference proteome</keyword>
<evidence type="ECO:0000313" key="2">
    <source>
        <dbReference type="Proteomes" id="UP000198211"/>
    </source>
</evidence>
<proteinExistence type="predicted"/>